<dbReference type="InterPro" id="IPR050251">
    <property type="entry name" value="HpcH-HpaI_aldolase"/>
</dbReference>
<sequence length="275" mass="29660">MTPDAAARFAASFRLTLLTADPARAAEAEAAGIDRIGIDIERNGKVDRQAGHDTRISDHDFDDLARIRAAVGRADVFIRINPPHAATAEEVERALDLGATVIMLPYFHDEAEVAAFAAAVRGRAHAMLLLETPRALVRLREILAVPGIDEVMVGLNDLRLEMRLDGMEFVGSVVMETIAQAVRGAGLAFSFGGLGRYDQTGLPVAPDLLYAQYPRLGAGGAWLARSFFRDPPPNWTLADGVAALRGRLAHWASCDPPALEAARGALVAARRDHRR</sequence>
<comment type="caution">
    <text evidence="5">The sequence shown here is derived from an EMBL/GenBank/DDBJ whole genome shotgun (WGS) entry which is preliminary data.</text>
</comment>
<protein>
    <recommendedName>
        <fullName evidence="4">HpcH/HpaI aldolase/citrate lyase domain-containing protein</fullName>
    </recommendedName>
</protein>
<dbReference type="InterPro" id="IPR005000">
    <property type="entry name" value="Aldolase/citrate-lyase_domain"/>
</dbReference>
<keyword evidence="3" id="KW-0456">Lyase</keyword>
<dbReference type="RefSeq" id="WP_183856823.1">
    <property type="nucleotide sequence ID" value="NZ_JACHOO010000005.1"/>
</dbReference>
<dbReference type="Pfam" id="PF03328">
    <property type="entry name" value="HpcH_HpaI"/>
    <property type="match status" value="1"/>
</dbReference>
<accession>A0A7W9FNA1</accession>
<evidence type="ECO:0000256" key="1">
    <source>
        <dbReference type="ARBA" id="ARBA00005568"/>
    </source>
</evidence>
<evidence type="ECO:0000313" key="6">
    <source>
        <dbReference type="Proteomes" id="UP000523821"/>
    </source>
</evidence>
<evidence type="ECO:0000256" key="2">
    <source>
        <dbReference type="ARBA" id="ARBA00022723"/>
    </source>
</evidence>
<dbReference type="AlphaFoldDB" id="A0A7W9FNA1"/>
<evidence type="ECO:0000313" key="5">
    <source>
        <dbReference type="EMBL" id="MBB5753731.1"/>
    </source>
</evidence>
<reference evidence="5 6" key="1">
    <citation type="submission" date="2020-08" db="EMBL/GenBank/DDBJ databases">
        <title>Genomic Encyclopedia of Type Strains, Phase IV (KMG-IV): sequencing the most valuable type-strain genomes for metagenomic binning, comparative biology and taxonomic classification.</title>
        <authorList>
            <person name="Goeker M."/>
        </authorList>
    </citation>
    <scope>NUCLEOTIDE SEQUENCE [LARGE SCALE GENOMIC DNA]</scope>
    <source>
        <strain evidence="5 6">DSM 16268</strain>
    </source>
</reference>
<dbReference type="Gene3D" id="3.20.20.60">
    <property type="entry name" value="Phosphoenolpyruvate-binding domains"/>
    <property type="match status" value="2"/>
</dbReference>
<dbReference type="GO" id="GO:0016832">
    <property type="term" value="F:aldehyde-lyase activity"/>
    <property type="evidence" value="ECO:0007669"/>
    <property type="project" value="TreeGrafter"/>
</dbReference>
<organism evidence="5 6">
    <name type="scientific">Prosthecomicrobium pneumaticum</name>
    <dbReference type="NCBI Taxonomy" id="81895"/>
    <lineage>
        <taxon>Bacteria</taxon>
        <taxon>Pseudomonadati</taxon>
        <taxon>Pseudomonadota</taxon>
        <taxon>Alphaproteobacteria</taxon>
        <taxon>Hyphomicrobiales</taxon>
        <taxon>Kaistiaceae</taxon>
        <taxon>Prosthecomicrobium</taxon>
    </lineage>
</organism>
<dbReference type="InterPro" id="IPR015813">
    <property type="entry name" value="Pyrv/PenolPyrv_kinase-like_dom"/>
</dbReference>
<keyword evidence="2" id="KW-0479">Metal-binding</keyword>
<dbReference type="GO" id="GO:0046872">
    <property type="term" value="F:metal ion binding"/>
    <property type="evidence" value="ECO:0007669"/>
    <property type="project" value="UniProtKB-KW"/>
</dbReference>
<dbReference type="EMBL" id="JACHOO010000005">
    <property type="protein sequence ID" value="MBB5753731.1"/>
    <property type="molecule type" value="Genomic_DNA"/>
</dbReference>
<evidence type="ECO:0000256" key="3">
    <source>
        <dbReference type="ARBA" id="ARBA00023239"/>
    </source>
</evidence>
<dbReference type="PANTHER" id="PTHR30502:SF0">
    <property type="entry name" value="PHOSPHOENOLPYRUVATE CARBOXYLASE FAMILY PROTEIN"/>
    <property type="match status" value="1"/>
</dbReference>
<dbReference type="SUPFAM" id="SSF51621">
    <property type="entry name" value="Phosphoenolpyruvate/pyruvate domain"/>
    <property type="match status" value="1"/>
</dbReference>
<comment type="similarity">
    <text evidence="1">Belongs to the HpcH/HpaI aldolase family.</text>
</comment>
<feature type="domain" description="HpcH/HpaI aldolase/citrate lyase" evidence="4">
    <location>
        <begin position="19"/>
        <end position="187"/>
    </location>
</feature>
<dbReference type="GO" id="GO:0005737">
    <property type="term" value="C:cytoplasm"/>
    <property type="evidence" value="ECO:0007669"/>
    <property type="project" value="TreeGrafter"/>
</dbReference>
<proteinExistence type="inferred from homology"/>
<gene>
    <name evidence="5" type="ORF">GGQ63_002801</name>
</gene>
<keyword evidence="6" id="KW-1185">Reference proteome</keyword>
<dbReference type="Proteomes" id="UP000523821">
    <property type="component" value="Unassembled WGS sequence"/>
</dbReference>
<evidence type="ECO:0000259" key="4">
    <source>
        <dbReference type="Pfam" id="PF03328"/>
    </source>
</evidence>
<name>A0A7W9FNA1_9HYPH</name>
<dbReference type="PANTHER" id="PTHR30502">
    <property type="entry name" value="2-KETO-3-DEOXY-L-RHAMNONATE ALDOLASE"/>
    <property type="match status" value="1"/>
</dbReference>
<dbReference type="InterPro" id="IPR040442">
    <property type="entry name" value="Pyrv_kinase-like_dom_sf"/>
</dbReference>